<comment type="subcellular location">
    <subcellularLocation>
        <location evidence="1">Membrane</location>
        <topology evidence="1">Single-pass type I membrane protein</topology>
    </subcellularLocation>
</comment>
<organism evidence="9 10">
    <name type="scientific">Coptotermes formosanus</name>
    <name type="common">Formosan subterranean termite</name>
    <dbReference type="NCBI Taxonomy" id="36987"/>
    <lineage>
        <taxon>Eukaryota</taxon>
        <taxon>Metazoa</taxon>
        <taxon>Ecdysozoa</taxon>
        <taxon>Arthropoda</taxon>
        <taxon>Hexapoda</taxon>
        <taxon>Insecta</taxon>
        <taxon>Pterygota</taxon>
        <taxon>Neoptera</taxon>
        <taxon>Polyneoptera</taxon>
        <taxon>Dictyoptera</taxon>
        <taxon>Blattodea</taxon>
        <taxon>Blattoidea</taxon>
        <taxon>Termitoidae</taxon>
        <taxon>Rhinotermitidae</taxon>
        <taxon>Coptotermes</taxon>
    </lineage>
</organism>
<dbReference type="PROSITE" id="PS51352">
    <property type="entry name" value="THIOREDOXIN_2"/>
    <property type="match status" value="1"/>
</dbReference>
<dbReference type="InParanoid" id="A0A6L2Q5I3"/>
<reference evidence="10" key="1">
    <citation type="submission" date="2020-01" db="EMBL/GenBank/DDBJ databases">
        <title>Draft genome sequence of the Termite Coptotermes fromosanus.</title>
        <authorList>
            <person name="Itakura S."/>
            <person name="Yosikawa Y."/>
            <person name="Umezawa K."/>
        </authorList>
    </citation>
    <scope>NUCLEOTIDE SEQUENCE [LARGE SCALE GENOMIC DNA]</scope>
</reference>
<dbReference type="InterPro" id="IPR039101">
    <property type="entry name" value="TMX2"/>
</dbReference>
<sequence length="291" mass="32754">MFKEGAGNGFLQLADIAANKCVALYKCSDLVTMKFYANKHPTLATLPHPVGLSISSVKSSTRESEILFFLLIVVVIRTKKTGSVTMINYLTSSFMYNKVANLILWFYADIRLGIIYGILFILFGMLLPEPTYSGPENVVYFRTAAGLEEELQRDKRITWLVVFYTVWNPSCTNFAPVFAQLSAQYVLENLKFGKIDVGRYPDAAKKYGINDSSMSRQLPTVILFKGGKEVTRRPAADDRGKLIKFFFTEDNVKASFDLNQLYSECKANPLKKKKGATENKTDVQNAHIKSE</sequence>
<dbReference type="EMBL" id="BLKM01001294">
    <property type="protein sequence ID" value="GFG39986.1"/>
    <property type="molecule type" value="Genomic_DNA"/>
</dbReference>
<dbReference type="OrthoDB" id="20229at2759"/>
<comment type="caution">
    <text evidence="9">The sequence shown here is derived from an EMBL/GenBank/DDBJ whole genome shotgun (WGS) entry which is preliminary data.</text>
</comment>
<evidence type="ECO:0000256" key="5">
    <source>
        <dbReference type="ARBA" id="ARBA00023136"/>
    </source>
</evidence>
<dbReference type="AlphaFoldDB" id="A0A6L2Q5I3"/>
<gene>
    <name evidence="9" type="ORF">Cfor_09043</name>
</gene>
<dbReference type="InterPro" id="IPR036249">
    <property type="entry name" value="Thioredoxin-like_sf"/>
</dbReference>
<name>A0A6L2Q5I3_COPFO</name>
<evidence type="ECO:0000256" key="2">
    <source>
        <dbReference type="ARBA" id="ARBA00022692"/>
    </source>
</evidence>
<feature type="region of interest" description="Disordered" evidence="6">
    <location>
        <begin position="272"/>
        <end position="291"/>
    </location>
</feature>
<keyword evidence="2 7" id="KW-0812">Transmembrane</keyword>
<evidence type="ECO:0000256" key="4">
    <source>
        <dbReference type="ARBA" id="ARBA00022989"/>
    </source>
</evidence>
<dbReference type="Pfam" id="PF00085">
    <property type="entry name" value="Thioredoxin"/>
    <property type="match status" value="1"/>
</dbReference>
<evidence type="ECO:0000313" key="10">
    <source>
        <dbReference type="Proteomes" id="UP000502823"/>
    </source>
</evidence>
<dbReference type="PANTHER" id="PTHR15853">
    <property type="entry name" value="THIOREDOXIN-RELATED"/>
    <property type="match status" value="1"/>
</dbReference>
<dbReference type="PANTHER" id="PTHR15853:SF0">
    <property type="entry name" value="THIOREDOXIN-RELATED TRANSMEMBRANE PROTEIN 2"/>
    <property type="match status" value="1"/>
</dbReference>
<protein>
    <recommendedName>
        <fullName evidence="8">Thioredoxin domain-containing protein</fullName>
    </recommendedName>
</protein>
<evidence type="ECO:0000259" key="8">
    <source>
        <dbReference type="PROSITE" id="PS51352"/>
    </source>
</evidence>
<feature type="domain" description="Thioredoxin" evidence="8">
    <location>
        <begin position="121"/>
        <end position="272"/>
    </location>
</feature>
<keyword evidence="4 7" id="KW-1133">Transmembrane helix</keyword>
<evidence type="ECO:0000256" key="3">
    <source>
        <dbReference type="ARBA" id="ARBA00022729"/>
    </source>
</evidence>
<evidence type="ECO:0000256" key="6">
    <source>
        <dbReference type="SAM" id="MobiDB-lite"/>
    </source>
</evidence>
<dbReference type="Gene3D" id="3.40.30.10">
    <property type="entry name" value="Glutaredoxin"/>
    <property type="match status" value="1"/>
</dbReference>
<dbReference type="GO" id="GO:0015036">
    <property type="term" value="F:disulfide oxidoreductase activity"/>
    <property type="evidence" value="ECO:0007669"/>
    <property type="project" value="TreeGrafter"/>
</dbReference>
<dbReference type="GO" id="GO:0016020">
    <property type="term" value="C:membrane"/>
    <property type="evidence" value="ECO:0007669"/>
    <property type="project" value="UniProtKB-SubCell"/>
</dbReference>
<evidence type="ECO:0000256" key="7">
    <source>
        <dbReference type="SAM" id="Phobius"/>
    </source>
</evidence>
<dbReference type="InterPro" id="IPR013766">
    <property type="entry name" value="Thioredoxin_domain"/>
</dbReference>
<keyword evidence="3" id="KW-0732">Signal</keyword>
<evidence type="ECO:0000313" key="9">
    <source>
        <dbReference type="EMBL" id="GFG39986.1"/>
    </source>
</evidence>
<evidence type="ECO:0000256" key="1">
    <source>
        <dbReference type="ARBA" id="ARBA00004479"/>
    </source>
</evidence>
<dbReference type="InterPro" id="IPR037463">
    <property type="entry name" value="TMX2_thioredoxin_dom"/>
</dbReference>
<keyword evidence="10" id="KW-1185">Reference proteome</keyword>
<accession>A0A6L2Q5I3</accession>
<feature type="transmembrane region" description="Helical" evidence="7">
    <location>
        <begin position="102"/>
        <end position="127"/>
    </location>
</feature>
<keyword evidence="5 7" id="KW-0472">Membrane</keyword>
<dbReference type="CDD" id="cd02962">
    <property type="entry name" value="TMX2"/>
    <property type="match status" value="1"/>
</dbReference>
<dbReference type="SUPFAM" id="SSF52833">
    <property type="entry name" value="Thioredoxin-like"/>
    <property type="match status" value="1"/>
</dbReference>
<dbReference type="Proteomes" id="UP000502823">
    <property type="component" value="Unassembled WGS sequence"/>
</dbReference>
<proteinExistence type="predicted"/>
<dbReference type="FunCoup" id="A0A6L2Q5I3">
    <property type="interactions" value="689"/>
</dbReference>